<evidence type="ECO:0000256" key="1">
    <source>
        <dbReference type="SAM" id="MobiDB-lite"/>
    </source>
</evidence>
<reference evidence="2 3" key="1">
    <citation type="submission" date="2016-10" db="EMBL/GenBank/DDBJ databases">
        <authorList>
            <person name="de Groot N.N."/>
        </authorList>
    </citation>
    <scope>NUCLEOTIDE SEQUENCE [LARGE SCALE GENOMIC DNA]</scope>
    <source>
        <strain evidence="2 3">CGMCC 4.2022</strain>
    </source>
</reference>
<dbReference type="Proteomes" id="UP000199341">
    <property type="component" value="Unassembled WGS sequence"/>
</dbReference>
<gene>
    <name evidence="2" type="ORF">SAMN05216259_102541</name>
</gene>
<feature type="region of interest" description="Disordered" evidence="1">
    <location>
        <begin position="178"/>
        <end position="220"/>
    </location>
</feature>
<protein>
    <submittedName>
        <fullName evidence="2">Uncharacterized protein</fullName>
    </submittedName>
</protein>
<feature type="region of interest" description="Disordered" evidence="1">
    <location>
        <begin position="237"/>
        <end position="273"/>
    </location>
</feature>
<dbReference type="AlphaFoldDB" id="A0A1G9YH64"/>
<keyword evidence="3" id="KW-1185">Reference proteome</keyword>
<proteinExistence type="predicted"/>
<evidence type="ECO:0000313" key="2">
    <source>
        <dbReference type="EMBL" id="SDN07851.1"/>
    </source>
</evidence>
<sequence>MSEGLVTVRGYLWRAQPAAADRTTADCAYGAGTPRELPERTRALEAPCAWGVGAARELLTSVGDLATGGVLALHARTEEGRWLLTAARGRYETQVRAESAGSRVLDEHVVAYADQSARDRRTAWADVLIGPARRDPAAARLEADGLLARWPGCALAAVPLAGGGWLLAAREAPAGQGAADRGAASAGPGGTGTGHGSAVGPGRTGAGNGHAGAALSGTGAGHDNAGALPGCGAGRTAAEAGHAPGSTAHGGTVPGGGPGRARTGTAGAAGGGPDGARAVVVRAAAARHPLFPSCAHAWLVWGRSLWSLADGIGPCDAAPPPGRALNPPGPPTAR</sequence>
<dbReference type="EMBL" id="FNIE01000002">
    <property type="protein sequence ID" value="SDN07851.1"/>
    <property type="molecule type" value="Genomic_DNA"/>
</dbReference>
<dbReference type="STRING" id="310781.SAMN05216259_102541"/>
<organism evidence="2 3">
    <name type="scientific">Actinacidiphila guanduensis</name>
    <dbReference type="NCBI Taxonomy" id="310781"/>
    <lineage>
        <taxon>Bacteria</taxon>
        <taxon>Bacillati</taxon>
        <taxon>Actinomycetota</taxon>
        <taxon>Actinomycetes</taxon>
        <taxon>Kitasatosporales</taxon>
        <taxon>Streptomycetaceae</taxon>
        <taxon>Actinacidiphila</taxon>
    </lineage>
</organism>
<name>A0A1G9YH64_9ACTN</name>
<feature type="compositionally biased region" description="Gly residues" evidence="1">
    <location>
        <begin position="187"/>
        <end position="210"/>
    </location>
</feature>
<evidence type="ECO:0000313" key="3">
    <source>
        <dbReference type="Proteomes" id="UP000199341"/>
    </source>
</evidence>
<accession>A0A1G9YH64</accession>